<organism evidence="1 2">
    <name type="scientific">Vibrio parahaemolyticus</name>
    <dbReference type="NCBI Taxonomy" id="670"/>
    <lineage>
        <taxon>Bacteria</taxon>
        <taxon>Pseudomonadati</taxon>
        <taxon>Pseudomonadota</taxon>
        <taxon>Gammaproteobacteria</taxon>
        <taxon>Vibrionales</taxon>
        <taxon>Vibrionaceae</taxon>
        <taxon>Vibrio</taxon>
    </lineage>
</organism>
<accession>A0A227J0G7</accession>
<dbReference type="EC" id="3.6.3.14" evidence="1"/>
<dbReference type="Proteomes" id="UP000214596">
    <property type="component" value="Unassembled WGS sequence"/>
</dbReference>
<dbReference type="GO" id="GO:0016787">
    <property type="term" value="F:hydrolase activity"/>
    <property type="evidence" value="ECO:0007669"/>
    <property type="project" value="UniProtKB-KW"/>
</dbReference>
<proteinExistence type="predicted"/>
<reference evidence="1 2" key="1">
    <citation type="journal article" date="2017" name="Appl. Environ. Microbiol.">
        <title>Parallel evolution of two clades of a major Atlantic endemic Vibrio parahaemolyticus pathogen lineage by independent acquisition of related pathogenicity islands.</title>
        <authorList>
            <person name="Xu F."/>
            <person name="Gonzalez-Escalona N."/>
            <person name="Drees K.P."/>
            <person name="Sebra R.P."/>
            <person name="Cooper V.S."/>
            <person name="Jones S.H."/>
            <person name="Whistler C.A."/>
        </authorList>
    </citation>
    <scope>NUCLEOTIDE SEQUENCE [LARGE SCALE GENOMIC DNA]</scope>
    <source>
        <strain evidence="1 2">MAVP-3</strain>
    </source>
</reference>
<feature type="non-terminal residue" evidence="1">
    <location>
        <position position="23"/>
    </location>
</feature>
<name>A0A227J0G7_VIBPH</name>
<dbReference type="EMBL" id="NIXT01004427">
    <property type="protein sequence ID" value="OXE28368.1"/>
    <property type="molecule type" value="Genomic_DNA"/>
</dbReference>
<sequence>MVAALARPGRELARQLLMIQSGA</sequence>
<keyword evidence="1" id="KW-0378">Hydrolase</keyword>
<dbReference type="STRING" id="670.ACZ92_03455"/>
<evidence type="ECO:0000313" key="1">
    <source>
        <dbReference type="EMBL" id="OXE28368.1"/>
    </source>
</evidence>
<comment type="caution">
    <text evidence="1">The sequence shown here is derived from an EMBL/GenBank/DDBJ whole genome shotgun (WGS) entry which is preliminary data.</text>
</comment>
<dbReference type="AlphaFoldDB" id="A0A227J0G7"/>
<evidence type="ECO:0000313" key="2">
    <source>
        <dbReference type="Proteomes" id="UP000214596"/>
    </source>
</evidence>
<gene>
    <name evidence="1" type="ORF">CA163_34285</name>
</gene>
<protein>
    <submittedName>
        <fullName evidence="1">ATP F0F1 synthase subunit I</fullName>
        <ecNumber evidence="1">3.6.3.14</ecNumber>
    </submittedName>
</protein>